<evidence type="ECO:0000313" key="1">
    <source>
        <dbReference type="EMBL" id="MCW7753778.1"/>
    </source>
</evidence>
<dbReference type="InterPro" id="IPR011195">
    <property type="entry name" value="UCP010256"/>
</dbReference>
<dbReference type="EMBL" id="JAPFPW010000006">
    <property type="protein sequence ID" value="MCW7753778.1"/>
    <property type="molecule type" value="Genomic_DNA"/>
</dbReference>
<reference evidence="1 2" key="1">
    <citation type="submission" date="2022-11" db="EMBL/GenBank/DDBJ databases">
        <title>Desulfobotulus tamanensis H1 sp. nov. - anaerobic, alkaliphilic, sulphate reducing bacterium isolated from terrestrial mud volcano.</title>
        <authorList>
            <person name="Frolova A."/>
            <person name="Merkel A.Y."/>
            <person name="Slobodkin A.I."/>
        </authorList>
    </citation>
    <scope>NUCLEOTIDE SEQUENCE [LARGE SCALE GENOMIC DNA]</scope>
    <source>
        <strain evidence="1 2">H1</strain>
    </source>
</reference>
<comment type="caution">
    <text evidence="1">The sequence shown here is derived from an EMBL/GenBank/DDBJ whole genome shotgun (WGS) entry which is preliminary data.</text>
</comment>
<dbReference type="Pfam" id="PF05762">
    <property type="entry name" value="VWA_CoxE"/>
    <property type="match status" value="1"/>
</dbReference>
<sequence>MLDMITKFSACCKAAGLKVSPLEVIDCMSQLRHVDATDEAAFRTLLMANFVKSRRDQPRFLEIYKLFFHELRTSFQDHNEETTDDPDTPKQKRVKEIIERIREDLGMEAEALDNLLDYLGGDPEDFLSEVQEIHNMVEQRSLAIKVKSNMGQLSNRLSVMLKINQIRQKALQLAGELDAPGDTFTRKEIEAYFGTMLDRSFDLLTRDKRPDNVALKEVSRTDPRFLDIGEKPFATLTPFEMERTKEVTDRLVRKLKDLATRRYAARNKGVLDIRKTLRRAGRFQGVPLELHFKNKPLRKGKIVALCDVSGSVWSVARFMLAILYSLQECFNGIKSFAFVSDVAEITPLFRDNPVNDAIEKVFSESGIDTRMLTDYGSSFVRFRERHMQELSTKTTLLIIGDARSNYQNPHQEILEEMRDRCRRVIWLNPEPMNTWNSGDSEMFTYRAHCNEIRPCRNLNQLVTFIEELVL</sequence>
<proteinExistence type="predicted"/>
<dbReference type="Proteomes" id="UP001209681">
    <property type="component" value="Unassembled WGS sequence"/>
</dbReference>
<organism evidence="1 2">
    <name type="scientific">Desulfobotulus pelophilus</name>
    <dbReference type="NCBI Taxonomy" id="2823377"/>
    <lineage>
        <taxon>Bacteria</taxon>
        <taxon>Pseudomonadati</taxon>
        <taxon>Thermodesulfobacteriota</taxon>
        <taxon>Desulfobacteria</taxon>
        <taxon>Desulfobacterales</taxon>
        <taxon>Desulfobacteraceae</taxon>
        <taxon>Desulfobotulus</taxon>
    </lineage>
</organism>
<keyword evidence="2" id="KW-1185">Reference proteome</keyword>
<dbReference type="PANTHER" id="PTHR39338:SF5">
    <property type="entry name" value="BLR6139 PROTEIN"/>
    <property type="match status" value="1"/>
</dbReference>
<name>A0ABT3N8K6_9BACT</name>
<dbReference type="PIRSF" id="PIRSF010256">
    <property type="entry name" value="CoxE_vWa"/>
    <property type="match status" value="1"/>
</dbReference>
<accession>A0ABT3N8K6</accession>
<gene>
    <name evidence="1" type="ORF">OOT00_07260</name>
</gene>
<dbReference type="InterPro" id="IPR008912">
    <property type="entry name" value="Uncharacterised_CoxE"/>
</dbReference>
<dbReference type="RefSeq" id="WP_265424645.1">
    <property type="nucleotide sequence ID" value="NZ_JAPFPW010000006.1"/>
</dbReference>
<dbReference type="PANTHER" id="PTHR39338">
    <property type="entry name" value="BLL5662 PROTEIN-RELATED"/>
    <property type="match status" value="1"/>
</dbReference>
<evidence type="ECO:0000313" key="2">
    <source>
        <dbReference type="Proteomes" id="UP001209681"/>
    </source>
</evidence>
<protein>
    <submittedName>
        <fullName evidence="1">VWA domain-containing protein</fullName>
    </submittedName>
</protein>